<dbReference type="Pfam" id="PF00194">
    <property type="entry name" value="Carb_anhydrase"/>
    <property type="match status" value="1"/>
</dbReference>
<feature type="non-terminal residue" evidence="2">
    <location>
        <position position="38"/>
    </location>
</feature>
<dbReference type="EMBL" id="NDHI03004311">
    <property type="protein sequence ID" value="PNJ01577.1"/>
    <property type="molecule type" value="Genomic_DNA"/>
</dbReference>
<sequence length="38" mass="4206">MMLLENKASISGGGLPARYQATQLHLHWSNSLRNGSEH</sequence>
<dbReference type="Gene3D" id="3.10.200.10">
    <property type="entry name" value="Alpha carbonic anhydrase"/>
    <property type="match status" value="1"/>
</dbReference>
<accession>A0A2J8QZ78</accession>
<evidence type="ECO:0000313" key="2">
    <source>
        <dbReference type="EMBL" id="PNJ01577.1"/>
    </source>
</evidence>
<dbReference type="PROSITE" id="PS51144">
    <property type="entry name" value="ALPHA_CA_2"/>
    <property type="match status" value="1"/>
</dbReference>
<comment type="caution">
    <text evidence="2">The sequence shown here is derived from an EMBL/GenBank/DDBJ whole genome shotgun (WGS) entry which is preliminary data.</text>
</comment>
<gene>
    <name evidence="2" type="ORF">CR201_G0055827</name>
</gene>
<dbReference type="InterPro" id="IPR036398">
    <property type="entry name" value="CA_dom_sf"/>
</dbReference>
<dbReference type="SUPFAM" id="SSF51069">
    <property type="entry name" value="Carbonic anhydrase"/>
    <property type="match status" value="1"/>
</dbReference>
<dbReference type="AlphaFoldDB" id="A0A2J8QZ78"/>
<proteinExistence type="predicted"/>
<reference evidence="2" key="1">
    <citation type="submission" date="2017-12" db="EMBL/GenBank/DDBJ databases">
        <title>High-resolution comparative analysis of great ape genomes.</title>
        <authorList>
            <person name="Pollen A."/>
            <person name="Hastie A."/>
            <person name="Hormozdiari F."/>
            <person name="Dougherty M."/>
            <person name="Liu R."/>
            <person name="Chaisson M."/>
            <person name="Hoppe E."/>
            <person name="Hill C."/>
            <person name="Pang A."/>
            <person name="Hillier L."/>
            <person name="Baker C."/>
            <person name="Armstrong J."/>
            <person name="Shendure J."/>
            <person name="Paten B."/>
            <person name="Wilson R."/>
            <person name="Chao H."/>
            <person name="Schneider V."/>
            <person name="Ventura M."/>
            <person name="Kronenberg Z."/>
            <person name="Murali S."/>
            <person name="Gordon D."/>
            <person name="Cantsilieris S."/>
            <person name="Munson K."/>
            <person name="Nelson B."/>
            <person name="Raja A."/>
            <person name="Underwood J."/>
            <person name="Diekhans M."/>
            <person name="Fiddes I."/>
            <person name="Haussler D."/>
            <person name="Eichler E."/>
        </authorList>
    </citation>
    <scope>NUCLEOTIDE SEQUENCE [LARGE SCALE GENOMIC DNA]</scope>
    <source>
        <strain evidence="2">Susie</strain>
    </source>
</reference>
<name>A0A2J8QZ78_PONAB</name>
<organism evidence="2">
    <name type="scientific">Pongo abelii</name>
    <name type="common">Sumatran orangutan</name>
    <name type="synonym">Pongo pygmaeus abelii</name>
    <dbReference type="NCBI Taxonomy" id="9601"/>
    <lineage>
        <taxon>Eukaryota</taxon>
        <taxon>Metazoa</taxon>
        <taxon>Chordata</taxon>
        <taxon>Craniata</taxon>
        <taxon>Vertebrata</taxon>
        <taxon>Euteleostomi</taxon>
        <taxon>Mammalia</taxon>
        <taxon>Eutheria</taxon>
        <taxon>Euarchontoglires</taxon>
        <taxon>Primates</taxon>
        <taxon>Haplorrhini</taxon>
        <taxon>Catarrhini</taxon>
        <taxon>Hominidae</taxon>
        <taxon>Pongo</taxon>
    </lineage>
</organism>
<protein>
    <submittedName>
        <fullName evidence="2">CA4 isoform 4</fullName>
    </submittedName>
</protein>
<dbReference type="InterPro" id="IPR001148">
    <property type="entry name" value="CA_dom"/>
</dbReference>
<evidence type="ECO:0000259" key="1">
    <source>
        <dbReference type="PROSITE" id="PS51144"/>
    </source>
</evidence>
<feature type="domain" description="Alpha-carbonic anhydrase" evidence="1">
    <location>
        <begin position="1"/>
        <end position="38"/>
    </location>
</feature>